<sequence>MLRMVCINMPYPVSTLVECRAVLRRNQMPLLRVELIVPDLYDFITIEYRLHYKFKTYRPFLIDGLMEACEYMRNRKSDLMHDYVYTVLKSMMPTLMVPCPHGNRTYKFETVFKEEYAPKSVPAGEYRLDLRFATGANLTLIQKQLFFVARRKGIIGSMF</sequence>
<reference evidence="1" key="2">
    <citation type="submission" date="2020-05" db="UniProtKB">
        <authorList>
            <consortium name="EnsemblMetazoa"/>
        </authorList>
    </citation>
    <scope>IDENTIFICATION</scope>
    <source>
        <strain evidence="1">WRAIR2</strain>
    </source>
</reference>
<dbReference type="VEuPathDB" id="VectorBase:ADIR010212"/>
<dbReference type="Pfam" id="PF06477">
    <property type="entry name" value="DUF1091"/>
    <property type="match status" value="1"/>
</dbReference>
<accession>A0A182NRC2</accession>
<dbReference type="InterPro" id="IPR010512">
    <property type="entry name" value="DUF1091"/>
</dbReference>
<evidence type="ECO:0000313" key="1">
    <source>
        <dbReference type="EnsemblMetazoa" id="ADIR010212-PA"/>
    </source>
</evidence>
<name>A0A182NRC2_9DIPT</name>
<dbReference type="AlphaFoldDB" id="A0A182NRC2"/>
<keyword evidence="2" id="KW-1185">Reference proteome</keyword>
<dbReference type="Proteomes" id="UP000075884">
    <property type="component" value="Unassembled WGS sequence"/>
</dbReference>
<dbReference type="PANTHER" id="PTHR20898">
    <property type="entry name" value="DAEDALUS ON 3-RELATED-RELATED"/>
    <property type="match status" value="1"/>
</dbReference>
<reference evidence="2" key="1">
    <citation type="submission" date="2013-03" db="EMBL/GenBank/DDBJ databases">
        <title>The Genome Sequence of Anopheles dirus WRAIR2.</title>
        <authorList>
            <consortium name="The Broad Institute Genomics Platform"/>
            <person name="Neafsey D.E."/>
            <person name="Walton C."/>
            <person name="Walker B."/>
            <person name="Young S.K."/>
            <person name="Zeng Q."/>
            <person name="Gargeya S."/>
            <person name="Fitzgerald M."/>
            <person name="Haas B."/>
            <person name="Abouelleil A."/>
            <person name="Allen A.W."/>
            <person name="Alvarado L."/>
            <person name="Arachchi H.M."/>
            <person name="Berlin A.M."/>
            <person name="Chapman S.B."/>
            <person name="Gainer-Dewar J."/>
            <person name="Goldberg J."/>
            <person name="Griggs A."/>
            <person name="Gujja S."/>
            <person name="Hansen M."/>
            <person name="Howarth C."/>
            <person name="Imamovic A."/>
            <person name="Ireland A."/>
            <person name="Larimer J."/>
            <person name="McCowan C."/>
            <person name="Murphy C."/>
            <person name="Pearson M."/>
            <person name="Poon T.W."/>
            <person name="Priest M."/>
            <person name="Roberts A."/>
            <person name="Saif S."/>
            <person name="Shea T."/>
            <person name="Sisk P."/>
            <person name="Sykes S."/>
            <person name="Wortman J."/>
            <person name="Nusbaum C."/>
            <person name="Birren B."/>
        </authorList>
    </citation>
    <scope>NUCLEOTIDE SEQUENCE [LARGE SCALE GENOMIC DNA]</scope>
    <source>
        <strain evidence="2">WRAIR2</strain>
    </source>
</reference>
<dbReference type="EnsemblMetazoa" id="ADIR010212-RA">
    <property type="protein sequence ID" value="ADIR010212-PA"/>
    <property type="gene ID" value="ADIR010212"/>
</dbReference>
<protein>
    <submittedName>
        <fullName evidence="1">Uncharacterized protein</fullName>
    </submittedName>
</protein>
<evidence type="ECO:0000313" key="2">
    <source>
        <dbReference type="Proteomes" id="UP000075884"/>
    </source>
</evidence>
<proteinExistence type="predicted"/>
<dbReference type="PANTHER" id="PTHR20898:SF0">
    <property type="entry name" value="DAEDALUS ON 3-RELATED"/>
    <property type="match status" value="1"/>
</dbReference>
<organism evidence="1 2">
    <name type="scientific">Anopheles dirus</name>
    <dbReference type="NCBI Taxonomy" id="7168"/>
    <lineage>
        <taxon>Eukaryota</taxon>
        <taxon>Metazoa</taxon>
        <taxon>Ecdysozoa</taxon>
        <taxon>Arthropoda</taxon>
        <taxon>Hexapoda</taxon>
        <taxon>Insecta</taxon>
        <taxon>Pterygota</taxon>
        <taxon>Neoptera</taxon>
        <taxon>Endopterygota</taxon>
        <taxon>Diptera</taxon>
        <taxon>Nematocera</taxon>
        <taxon>Culicoidea</taxon>
        <taxon>Culicidae</taxon>
        <taxon>Anophelinae</taxon>
        <taxon>Anopheles</taxon>
    </lineage>
</organism>